<evidence type="ECO:0000256" key="4">
    <source>
        <dbReference type="ARBA" id="ARBA00022723"/>
    </source>
</evidence>
<dbReference type="HAMAP" id="MF_01974">
    <property type="entry name" value="MetAP_1"/>
    <property type="match status" value="1"/>
</dbReference>
<dbReference type="Gene3D" id="3.90.230.10">
    <property type="entry name" value="Creatinase/methionine aminopeptidase superfamily"/>
    <property type="match status" value="1"/>
</dbReference>
<feature type="binding site" evidence="6">
    <location>
        <position position="232"/>
    </location>
    <ligand>
        <name>a divalent metal cation</name>
        <dbReference type="ChEBI" id="CHEBI:60240"/>
        <label>1</label>
    </ligand>
</feature>
<dbReference type="GO" id="GO:0006508">
    <property type="term" value="P:proteolysis"/>
    <property type="evidence" value="ECO:0007669"/>
    <property type="project" value="UniProtKB-KW"/>
</dbReference>
<dbReference type="NCBIfam" id="TIGR00500">
    <property type="entry name" value="met_pdase_I"/>
    <property type="match status" value="1"/>
</dbReference>
<dbReference type="RefSeq" id="WP_072996571.1">
    <property type="nucleotide sequence ID" value="NZ_FRAM01000001.1"/>
</dbReference>
<evidence type="ECO:0000313" key="10">
    <source>
        <dbReference type="Proteomes" id="UP000184498"/>
    </source>
</evidence>
<dbReference type="GO" id="GO:0046872">
    <property type="term" value="F:metal ion binding"/>
    <property type="evidence" value="ECO:0007669"/>
    <property type="project" value="UniProtKB-UniRule"/>
</dbReference>
<feature type="binding site" evidence="6">
    <location>
        <position position="175"/>
    </location>
    <ligand>
        <name>substrate</name>
    </ligand>
</feature>
<dbReference type="Pfam" id="PF00557">
    <property type="entry name" value="Peptidase_M24"/>
    <property type="match status" value="1"/>
</dbReference>
<keyword evidence="2 6" id="KW-0031">Aminopeptidase</keyword>
<dbReference type="PANTHER" id="PTHR43330">
    <property type="entry name" value="METHIONINE AMINOPEPTIDASE"/>
    <property type="match status" value="1"/>
</dbReference>
<keyword evidence="10" id="KW-1185">Reference proteome</keyword>
<proteinExistence type="inferred from homology"/>
<feature type="binding site" evidence="6">
    <location>
        <position position="94"/>
    </location>
    <ligand>
        <name>a divalent metal cation</name>
        <dbReference type="ChEBI" id="CHEBI:60240"/>
        <label>1</label>
    </ligand>
</feature>
<evidence type="ECO:0000313" key="9">
    <source>
        <dbReference type="EMBL" id="SHK02558.1"/>
    </source>
</evidence>
<dbReference type="InterPro" id="IPR036005">
    <property type="entry name" value="Creatinase/aminopeptidase-like"/>
</dbReference>
<evidence type="ECO:0000259" key="8">
    <source>
        <dbReference type="Pfam" id="PF00557"/>
    </source>
</evidence>
<dbReference type="OrthoDB" id="9802055at2"/>
<feature type="domain" description="Peptidase M24" evidence="8">
    <location>
        <begin position="12"/>
        <end position="237"/>
    </location>
</feature>
<keyword evidence="4 6" id="KW-0479">Metal-binding</keyword>
<feature type="binding site" evidence="6">
    <location>
        <position position="232"/>
    </location>
    <ligand>
        <name>a divalent metal cation</name>
        <dbReference type="ChEBI" id="CHEBI:60240"/>
        <label>2</label>
        <note>catalytic</note>
    </ligand>
</feature>
<reference evidence="10" key="1">
    <citation type="submission" date="2016-11" db="EMBL/GenBank/DDBJ databases">
        <authorList>
            <person name="Varghese N."/>
            <person name="Submissions S."/>
        </authorList>
    </citation>
    <scope>NUCLEOTIDE SEQUENCE [LARGE SCALE GENOMIC DNA]</scope>
    <source>
        <strain evidence="10">DSM 18016</strain>
    </source>
</reference>
<dbReference type="PANTHER" id="PTHR43330:SF27">
    <property type="entry name" value="METHIONINE AMINOPEPTIDASE"/>
    <property type="match status" value="1"/>
</dbReference>
<evidence type="ECO:0000256" key="5">
    <source>
        <dbReference type="ARBA" id="ARBA00022801"/>
    </source>
</evidence>
<protein>
    <recommendedName>
        <fullName evidence="6 7">Methionine aminopeptidase</fullName>
        <shortName evidence="6">MAP</shortName>
        <shortName evidence="6">MetAP</shortName>
        <ecNumber evidence="6 7">3.4.11.18</ecNumber>
    </recommendedName>
    <alternativeName>
        <fullName evidence="6">Peptidase M</fullName>
    </alternativeName>
</protein>
<evidence type="ECO:0000256" key="1">
    <source>
        <dbReference type="ARBA" id="ARBA00002521"/>
    </source>
</evidence>
<dbReference type="GO" id="GO:0070006">
    <property type="term" value="F:metalloaminopeptidase activity"/>
    <property type="evidence" value="ECO:0007669"/>
    <property type="project" value="UniProtKB-UniRule"/>
</dbReference>
<comment type="similarity">
    <text evidence="6">Belongs to the peptidase M24A family. Methionine aminopeptidase type 1 subfamily.</text>
</comment>
<dbReference type="EC" id="3.4.11.18" evidence="6 7"/>
<accession>A0A1M6P3Q8</accession>
<organism evidence="9 10">
    <name type="scientific">Epilithonimonas mollis</name>
    <dbReference type="NCBI Taxonomy" id="216903"/>
    <lineage>
        <taxon>Bacteria</taxon>
        <taxon>Pseudomonadati</taxon>
        <taxon>Bacteroidota</taxon>
        <taxon>Flavobacteriia</taxon>
        <taxon>Flavobacteriales</taxon>
        <taxon>Weeksellaceae</taxon>
        <taxon>Chryseobacterium group</taxon>
        <taxon>Epilithonimonas</taxon>
    </lineage>
</organism>
<dbReference type="InterPro" id="IPR001714">
    <property type="entry name" value="Pept_M24_MAP"/>
</dbReference>
<dbReference type="STRING" id="216903.SAMN05444371_0843"/>
<comment type="catalytic activity">
    <reaction evidence="6 7">
        <text>Release of N-terminal amino acids, preferentially methionine, from peptides and arylamides.</text>
        <dbReference type="EC" id="3.4.11.18"/>
    </reaction>
</comment>
<feature type="binding site" evidence="6">
    <location>
        <position position="105"/>
    </location>
    <ligand>
        <name>a divalent metal cation</name>
        <dbReference type="ChEBI" id="CHEBI:60240"/>
        <label>1</label>
    </ligand>
</feature>
<feature type="binding site" evidence="6">
    <location>
        <position position="201"/>
    </location>
    <ligand>
        <name>a divalent metal cation</name>
        <dbReference type="ChEBI" id="CHEBI:60240"/>
        <label>2</label>
        <note>catalytic</note>
    </ligand>
</feature>
<dbReference type="EMBL" id="FRAM01000001">
    <property type="protein sequence ID" value="SHK02558.1"/>
    <property type="molecule type" value="Genomic_DNA"/>
</dbReference>
<feature type="binding site" evidence="6">
    <location>
        <position position="77"/>
    </location>
    <ligand>
        <name>substrate</name>
    </ligand>
</feature>
<evidence type="ECO:0000256" key="6">
    <source>
        <dbReference type="HAMAP-Rule" id="MF_01974"/>
    </source>
</evidence>
<sequence length="270" mass="29815">MIQLKNIDELRLMKQSARLVSQTLGMLAKEIKPGITTLHLDKLAYDFIKDHGAEPAFLGYGGFPASLCISPNEQVVHGIPNATPIEEGTILSVDCGVFWNGFVGDHAYTFEVGEVSAEVKKLLKVTKESLYKGIEQCVRGKRVGDISHAIQKHCEKEGYGVVRELVGHGVGRQMHEDPQVPNYGKPGSGKVLKDGICLAIEPMINLGTEKVKFHNDGWTVTTLDNQPSAHFEHDVCVYNGKPVLLSTYQYIYDALGIKSDEEKAFQVDFN</sequence>
<gene>
    <name evidence="6" type="primary">map</name>
    <name evidence="9" type="ORF">SAMN05444371_0843</name>
</gene>
<comment type="cofactor">
    <cofactor evidence="6">
        <name>Co(2+)</name>
        <dbReference type="ChEBI" id="CHEBI:48828"/>
    </cofactor>
    <cofactor evidence="6">
        <name>Zn(2+)</name>
        <dbReference type="ChEBI" id="CHEBI:29105"/>
    </cofactor>
    <cofactor evidence="6">
        <name>Mn(2+)</name>
        <dbReference type="ChEBI" id="CHEBI:29035"/>
    </cofactor>
    <cofactor evidence="6">
        <name>Fe(2+)</name>
        <dbReference type="ChEBI" id="CHEBI:29033"/>
    </cofactor>
    <text evidence="6">Binds 2 divalent metal cations per subunit. Has a high-affinity and a low affinity metal-binding site. The true nature of the physiological cofactor is under debate. The enzyme is active with cobalt, zinc, manganese or divalent iron ions. Most likely, methionine aminopeptidases function as mononuclear Fe(2+)-metalloproteases under physiological conditions, and the catalytically relevant metal-binding site has been assigned to the histidine-containing high-affinity site.</text>
</comment>
<dbReference type="PRINTS" id="PR00599">
    <property type="entry name" value="MAPEPTIDASE"/>
</dbReference>
<feature type="binding site" evidence="6">
    <location>
        <position position="105"/>
    </location>
    <ligand>
        <name>a divalent metal cation</name>
        <dbReference type="ChEBI" id="CHEBI:60240"/>
        <label>2</label>
        <note>catalytic</note>
    </ligand>
</feature>
<dbReference type="CDD" id="cd01086">
    <property type="entry name" value="MetAP1"/>
    <property type="match status" value="1"/>
</dbReference>
<evidence type="ECO:0000256" key="7">
    <source>
        <dbReference type="RuleBase" id="RU003653"/>
    </source>
</evidence>
<name>A0A1M6P3Q8_9FLAO</name>
<dbReference type="Proteomes" id="UP000184498">
    <property type="component" value="Unassembled WGS sequence"/>
</dbReference>
<evidence type="ECO:0000256" key="3">
    <source>
        <dbReference type="ARBA" id="ARBA00022670"/>
    </source>
</evidence>
<keyword evidence="3 6" id="KW-0645">Protease</keyword>
<keyword evidence="5 6" id="KW-0378">Hydrolase</keyword>
<dbReference type="GO" id="GO:0004239">
    <property type="term" value="F:initiator methionyl aminopeptidase activity"/>
    <property type="evidence" value="ECO:0007669"/>
    <property type="project" value="UniProtKB-UniRule"/>
</dbReference>
<dbReference type="AlphaFoldDB" id="A0A1M6P3Q8"/>
<evidence type="ECO:0000256" key="2">
    <source>
        <dbReference type="ARBA" id="ARBA00022438"/>
    </source>
</evidence>
<dbReference type="InterPro" id="IPR000994">
    <property type="entry name" value="Pept_M24"/>
</dbReference>
<comment type="subunit">
    <text evidence="6">Monomer.</text>
</comment>
<dbReference type="GO" id="GO:0005829">
    <property type="term" value="C:cytosol"/>
    <property type="evidence" value="ECO:0007669"/>
    <property type="project" value="TreeGrafter"/>
</dbReference>
<dbReference type="InterPro" id="IPR002467">
    <property type="entry name" value="Pept_M24A_MAP1"/>
</dbReference>
<comment type="function">
    <text evidence="1 6">Removes the N-terminal methionine from nascent proteins. The N-terminal methionine is often cleaved when the second residue in the primary sequence is small and uncharged (Met-Ala-, Cys, Gly, Pro, Ser, Thr, or Val). Requires deformylation of the N(alpha)-formylated initiator methionine before it can be hydrolyzed.</text>
</comment>
<dbReference type="SUPFAM" id="SSF55920">
    <property type="entry name" value="Creatinase/aminopeptidase"/>
    <property type="match status" value="1"/>
</dbReference>
<feature type="binding site" evidence="6">
    <location>
        <position position="168"/>
    </location>
    <ligand>
        <name>a divalent metal cation</name>
        <dbReference type="ChEBI" id="CHEBI:60240"/>
        <label>2</label>
        <note>catalytic</note>
    </ligand>
</feature>